<keyword evidence="1" id="KW-0175">Coiled coil</keyword>
<dbReference type="AlphaFoldDB" id="A0A9Q3BVL3"/>
<feature type="region of interest" description="Disordered" evidence="2">
    <location>
        <begin position="1"/>
        <end position="22"/>
    </location>
</feature>
<evidence type="ECO:0000256" key="1">
    <source>
        <dbReference type="SAM" id="Coils"/>
    </source>
</evidence>
<evidence type="ECO:0000313" key="4">
    <source>
        <dbReference type="Proteomes" id="UP000765509"/>
    </source>
</evidence>
<comment type="caution">
    <text evidence="3">The sequence shown here is derived from an EMBL/GenBank/DDBJ whole genome shotgun (WGS) entry which is preliminary data.</text>
</comment>
<feature type="compositionally biased region" description="Basic and acidic residues" evidence="2">
    <location>
        <begin position="158"/>
        <end position="167"/>
    </location>
</feature>
<reference evidence="3" key="1">
    <citation type="submission" date="2021-03" db="EMBL/GenBank/DDBJ databases">
        <title>Draft genome sequence of rust myrtle Austropuccinia psidii MF-1, a brazilian biotype.</title>
        <authorList>
            <person name="Quecine M.C."/>
            <person name="Pachon D.M.R."/>
            <person name="Bonatelli M.L."/>
            <person name="Correr F.H."/>
            <person name="Franceschini L.M."/>
            <person name="Leite T.F."/>
            <person name="Margarido G.R.A."/>
            <person name="Almeida C.A."/>
            <person name="Ferrarezi J.A."/>
            <person name="Labate C.A."/>
        </authorList>
    </citation>
    <scope>NUCLEOTIDE SEQUENCE</scope>
    <source>
        <strain evidence="3">MF-1</strain>
    </source>
</reference>
<organism evidence="3 4">
    <name type="scientific">Austropuccinia psidii MF-1</name>
    <dbReference type="NCBI Taxonomy" id="1389203"/>
    <lineage>
        <taxon>Eukaryota</taxon>
        <taxon>Fungi</taxon>
        <taxon>Dikarya</taxon>
        <taxon>Basidiomycota</taxon>
        <taxon>Pucciniomycotina</taxon>
        <taxon>Pucciniomycetes</taxon>
        <taxon>Pucciniales</taxon>
        <taxon>Sphaerophragmiaceae</taxon>
        <taxon>Austropuccinia</taxon>
    </lineage>
</organism>
<evidence type="ECO:0000256" key="2">
    <source>
        <dbReference type="SAM" id="MobiDB-lite"/>
    </source>
</evidence>
<proteinExistence type="predicted"/>
<feature type="compositionally biased region" description="Basic and acidic residues" evidence="2">
    <location>
        <begin position="12"/>
        <end position="22"/>
    </location>
</feature>
<sequence length="167" mass="19187">MDLDQDIQVINQKDKNDRPEERNIWRTKELPPVPKGNSGDILVSVQGLVCGRKEAEVGTSSKPLDRDHELLYSSQKLLGPKNTEDLLKVFTPMFCKRQVQRIKVLLKNQINLLEDQKKEFSQENEKTQQELLKPPQTRICLKKCHTREESPKLQSEGQGKDKGKGKV</sequence>
<keyword evidence="4" id="KW-1185">Reference proteome</keyword>
<dbReference type="Proteomes" id="UP000765509">
    <property type="component" value="Unassembled WGS sequence"/>
</dbReference>
<evidence type="ECO:0000313" key="3">
    <source>
        <dbReference type="EMBL" id="MBW0473279.1"/>
    </source>
</evidence>
<protein>
    <submittedName>
        <fullName evidence="3">Uncharacterized protein</fullName>
    </submittedName>
</protein>
<feature type="region of interest" description="Disordered" evidence="2">
    <location>
        <begin position="143"/>
        <end position="167"/>
    </location>
</feature>
<name>A0A9Q3BVL3_9BASI</name>
<gene>
    <name evidence="3" type="ORF">O181_012994</name>
</gene>
<dbReference type="EMBL" id="AVOT02003356">
    <property type="protein sequence ID" value="MBW0473279.1"/>
    <property type="molecule type" value="Genomic_DNA"/>
</dbReference>
<accession>A0A9Q3BVL3</accession>
<feature type="coiled-coil region" evidence="1">
    <location>
        <begin position="96"/>
        <end position="130"/>
    </location>
</feature>